<evidence type="ECO:0000313" key="3">
    <source>
        <dbReference type="Proteomes" id="UP001415857"/>
    </source>
</evidence>
<organism evidence="2 3">
    <name type="scientific">Liquidambar formosana</name>
    <name type="common">Formosan gum</name>
    <dbReference type="NCBI Taxonomy" id="63359"/>
    <lineage>
        <taxon>Eukaryota</taxon>
        <taxon>Viridiplantae</taxon>
        <taxon>Streptophyta</taxon>
        <taxon>Embryophyta</taxon>
        <taxon>Tracheophyta</taxon>
        <taxon>Spermatophyta</taxon>
        <taxon>Magnoliopsida</taxon>
        <taxon>eudicotyledons</taxon>
        <taxon>Gunneridae</taxon>
        <taxon>Pentapetalae</taxon>
        <taxon>Saxifragales</taxon>
        <taxon>Altingiaceae</taxon>
        <taxon>Liquidambar</taxon>
    </lineage>
</organism>
<keyword evidence="3" id="KW-1185">Reference proteome</keyword>
<reference evidence="2 3" key="1">
    <citation type="journal article" date="2024" name="Plant J.">
        <title>Genome sequences and population genomics reveal climatic adaptation and genomic divergence between two closely related sweetgum species.</title>
        <authorList>
            <person name="Xu W.Q."/>
            <person name="Ren C.Q."/>
            <person name="Zhang X.Y."/>
            <person name="Comes H.P."/>
            <person name="Liu X.H."/>
            <person name="Li Y.G."/>
            <person name="Kettle C.J."/>
            <person name="Jalonen R."/>
            <person name="Gaisberger H."/>
            <person name="Ma Y.Z."/>
            <person name="Qiu Y.X."/>
        </authorList>
    </citation>
    <scope>NUCLEOTIDE SEQUENCE [LARGE SCALE GENOMIC DNA]</scope>
    <source>
        <strain evidence="2">Hangzhou</strain>
    </source>
</reference>
<dbReference type="AlphaFoldDB" id="A0AAP0S162"/>
<gene>
    <name evidence="2" type="ORF">L1049_024781</name>
</gene>
<evidence type="ECO:0000256" key="1">
    <source>
        <dbReference type="SAM" id="MobiDB-lite"/>
    </source>
</evidence>
<accession>A0AAP0S162</accession>
<sequence>MPATYPLPCRFNFKGRHHLYSANAQMLKRNVPLTLYLATILLSLGSLRSQQPVMPSGPKRRRSASKKKKDTTTCSRSSPTICQGGGEEISSLNTHQSYNPLHSLVEEKEEEVEGRSKSVISRDFADHNKMDESSNGKTEETQKVEPQDEEKEVVIEGVEEFKTEELFKETAC</sequence>
<feature type="region of interest" description="Disordered" evidence="1">
    <location>
        <begin position="49"/>
        <end position="151"/>
    </location>
</feature>
<feature type="compositionally biased region" description="Polar residues" evidence="1">
    <location>
        <begin position="90"/>
        <end position="100"/>
    </location>
</feature>
<dbReference type="EMBL" id="JBBPBK010000005">
    <property type="protein sequence ID" value="KAK9285586.1"/>
    <property type="molecule type" value="Genomic_DNA"/>
</dbReference>
<comment type="caution">
    <text evidence="2">The sequence shown here is derived from an EMBL/GenBank/DDBJ whole genome shotgun (WGS) entry which is preliminary data.</text>
</comment>
<protein>
    <submittedName>
        <fullName evidence="2">Uncharacterized protein</fullName>
    </submittedName>
</protein>
<name>A0AAP0S162_LIQFO</name>
<feature type="compositionally biased region" description="Basic residues" evidence="1">
    <location>
        <begin position="58"/>
        <end position="69"/>
    </location>
</feature>
<dbReference type="Proteomes" id="UP001415857">
    <property type="component" value="Unassembled WGS sequence"/>
</dbReference>
<proteinExistence type="predicted"/>
<evidence type="ECO:0000313" key="2">
    <source>
        <dbReference type="EMBL" id="KAK9285586.1"/>
    </source>
</evidence>
<feature type="compositionally biased region" description="Basic and acidic residues" evidence="1">
    <location>
        <begin position="123"/>
        <end position="146"/>
    </location>
</feature>